<reference evidence="1 2" key="1">
    <citation type="journal article" date="2019" name="Environ. Microbiol.">
        <title>At the nexus of three kingdoms: the genome of the mycorrhizal fungus Gigaspora margarita provides insights into plant, endobacterial and fungal interactions.</title>
        <authorList>
            <person name="Venice F."/>
            <person name="Ghignone S."/>
            <person name="Salvioli di Fossalunga A."/>
            <person name="Amselem J."/>
            <person name="Novero M."/>
            <person name="Xianan X."/>
            <person name="Sedzielewska Toro K."/>
            <person name="Morin E."/>
            <person name="Lipzen A."/>
            <person name="Grigoriev I.V."/>
            <person name="Henrissat B."/>
            <person name="Martin F.M."/>
            <person name="Bonfante P."/>
        </authorList>
    </citation>
    <scope>NUCLEOTIDE SEQUENCE [LARGE SCALE GENOMIC DNA]</scope>
    <source>
        <strain evidence="1 2">BEG34</strain>
    </source>
</reference>
<sequence length="119" mass="14032">MLHQKILIYIESYSESTNNVNLHETPSEPSNKVIDLGKVVNLKPFIVQLLINKEERYTRILLVERLTHRYWCQYDELAKILKIYILMMKLFTIDCYEIGINNNLCSVGMQNGCIEKCYI</sequence>
<evidence type="ECO:0000313" key="1">
    <source>
        <dbReference type="EMBL" id="KAF0426309.1"/>
    </source>
</evidence>
<gene>
    <name evidence="1" type="ORF">F8M41_006228</name>
</gene>
<comment type="caution">
    <text evidence="1">The sequence shown here is derived from an EMBL/GenBank/DDBJ whole genome shotgun (WGS) entry which is preliminary data.</text>
</comment>
<evidence type="ECO:0000313" key="2">
    <source>
        <dbReference type="Proteomes" id="UP000439903"/>
    </source>
</evidence>
<proteinExistence type="predicted"/>
<protein>
    <submittedName>
        <fullName evidence="1">Uncharacterized protein</fullName>
    </submittedName>
</protein>
<keyword evidence="2" id="KW-1185">Reference proteome</keyword>
<organism evidence="1 2">
    <name type="scientific">Gigaspora margarita</name>
    <dbReference type="NCBI Taxonomy" id="4874"/>
    <lineage>
        <taxon>Eukaryota</taxon>
        <taxon>Fungi</taxon>
        <taxon>Fungi incertae sedis</taxon>
        <taxon>Mucoromycota</taxon>
        <taxon>Glomeromycotina</taxon>
        <taxon>Glomeromycetes</taxon>
        <taxon>Diversisporales</taxon>
        <taxon>Gigasporaceae</taxon>
        <taxon>Gigaspora</taxon>
    </lineage>
</organism>
<dbReference type="Proteomes" id="UP000439903">
    <property type="component" value="Unassembled WGS sequence"/>
</dbReference>
<dbReference type="EMBL" id="WTPW01001607">
    <property type="protein sequence ID" value="KAF0426309.1"/>
    <property type="molecule type" value="Genomic_DNA"/>
</dbReference>
<name>A0A8H4A3Z1_GIGMA</name>
<accession>A0A8H4A3Z1</accession>
<dbReference type="AlphaFoldDB" id="A0A8H4A3Z1"/>